<dbReference type="Proteomes" id="UP000051952">
    <property type="component" value="Unassembled WGS sequence"/>
</dbReference>
<protein>
    <recommendedName>
        <fullName evidence="10">OTU domain-containing protein</fullName>
    </recommendedName>
</protein>
<feature type="compositionally biased region" description="Polar residues" evidence="5">
    <location>
        <begin position="477"/>
        <end position="494"/>
    </location>
</feature>
<feature type="region of interest" description="Disordered" evidence="5">
    <location>
        <begin position="470"/>
        <end position="633"/>
    </location>
</feature>
<evidence type="ECO:0000313" key="9">
    <source>
        <dbReference type="Proteomes" id="UP000051952"/>
    </source>
</evidence>
<sequence length="926" mass="103707">MPGAPPIPANRAGNTVAHQQLQRVSTVDLYRQQLAQKYAAAINRNGGSQPASLTKKENRFADRRCWVCRVETGSMMYDRRDLCLECGEEVLRHVLLPLLAPSLQEVDTTVEMNITDAERTMTASPISPPTTDIIPLSSSAWTCWNCKAIQLDSVEQCSCCRKQRPPEAVCCRCEENILVVKKCATTRREHVQWQCSHCSLANTEEAVECRGCHSGRKWYCGSCSLENPWTRRHCDACGGDHKLDNVSSVVNREFLNQMGFSSDAQSLHRQQQKQVELLKEHTRRLEQRVDKLGLLPIPIDDDGNCLFRALSYQLVRTDVFFPIVRHMIVDHMEAHQSEYALLVGGDDFESYVSGMRRNTIWGDELCVHAASRIFGAHIHVITSDESRWHLRYEHSDHRRPSLDAQSQQHQHQLQRRLFLCYRSPDHYYCVVHPTKEPKSRTLDLEATLRQFLPPTEQAQLDSVLLQRRSSGGDLGASVNSSASSFGGGKTTTVLPPSPQRSPMAPSNGSFGPPVVPQKLPPNTFPPRHSPPTTQEIPRYTYSPQQQQQQLPPPPANPPPRTGNVHVVLGGKPPRSDSPPMIRRGAETLPTTSTSNTIPPHQQQQQLPRTANGDELRSRVERTPQGPTAASSTPISAAAQLNVAQINAALGAHGNQQRPVTRSLRLEVLQFEHFRLLPHPIMVRLYVAGSPDLGLHVTQQETVRQGREATFLYLYSIQPRIILDGGPDRYPWKSIYQQTTQYVDEARRSQRNLMPLFLLQHIQSGGFISPGDDMTSRTVFAELGPVPCAPLVCRTTTDLASSLLVVDDVNTTSRSKLHLKFFKKELMCPNISFVAGGNDMFCCQYAVSGSQLVVHQLFSGAPERLCLRCNQYYQYHGRRGGSHDNTNTQPHQQTQRGDTGGVDHGRSPGGCNHFSQVDEIMEVISRY</sequence>
<dbReference type="InterPro" id="IPR001876">
    <property type="entry name" value="Znf_RanBP2"/>
</dbReference>
<feature type="compositionally biased region" description="Pro residues" evidence="5">
    <location>
        <begin position="550"/>
        <end position="560"/>
    </location>
</feature>
<evidence type="ECO:0000256" key="4">
    <source>
        <dbReference type="PROSITE-ProRule" id="PRU00322"/>
    </source>
</evidence>
<dbReference type="Pfam" id="PF02338">
    <property type="entry name" value="OTU"/>
    <property type="match status" value="1"/>
</dbReference>
<name>A0A0S4JFP3_BODSA</name>
<keyword evidence="1" id="KW-0479">Metal-binding</keyword>
<feature type="domain" description="RanBP2-type" evidence="6">
    <location>
        <begin position="188"/>
        <end position="218"/>
    </location>
</feature>
<evidence type="ECO:0000259" key="7">
    <source>
        <dbReference type="PROSITE" id="PS50802"/>
    </source>
</evidence>
<gene>
    <name evidence="8" type="ORF">BSAL_26375</name>
</gene>
<dbReference type="SUPFAM" id="SSF54001">
    <property type="entry name" value="Cysteine proteinases"/>
    <property type="match status" value="1"/>
</dbReference>
<feature type="domain" description="RanBP2-type" evidence="6">
    <location>
        <begin position="213"/>
        <end position="243"/>
    </location>
</feature>
<dbReference type="PROSITE" id="PS50199">
    <property type="entry name" value="ZF_RANBP2_2"/>
    <property type="match status" value="2"/>
</dbReference>
<dbReference type="PROSITE" id="PS50802">
    <property type="entry name" value="OTU"/>
    <property type="match status" value="1"/>
</dbReference>
<reference evidence="9" key="1">
    <citation type="submission" date="2015-09" db="EMBL/GenBank/DDBJ databases">
        <authorList>
            <consortium name="Pathogen Informatics"/>
        </authorList>
    </citation>
    <scope>NUCLEOTIDE SEQUENCE [LARGE SCALE GENOMIC DNA]</scope>
    <source>
        <strain evidence="9">Lake Konstanz</strain>
    </source>
</reference>
<dbReference type="OrthoDB" id="415023at2759"/>
<feature type="compositionally biased region" description="Pro residues" evidence="5">
    <location>
        <begin position="513"/>
        <end position="529"/>
    </location>
</feature>
<evidence type="ECO:0000256" key="1">
    <source>
        <dbReference type="ARBA" id="ARBA00022723"/>
    </source>
</evidence>
<dbReference type="CDD" id="cd22751">
    <property type="entry name" value="OTU_plant_OTU9-like"/>
    <property type="match status" value="1"/>
</dbReference>
<evidence type="ECO:0000256" key="2">
    <source>
        <dbReference type="ARBA" id="ARBA00022771"/>
    </source>
</evidence>
<feature type="compositionally biased region" description="Polar residues" evidence="5">
    <location>
        <begin position="588"/>
        <end position="608"/>
    </location>
</feature>
<dbReference type="Gene3D" id="3.90.70.80">
    <property type="match status" value="1"/>
</dbReference>
<evidence type="ECO:0000313" key="8">
    <source>
        <dbReference type="EMBL" id="CUG90371.1"/>
    </source>
</evidence>
<dbReference type="InterPro" id="IPR038765">
    <property type="entry name" value="Papain-like_cys_pep_sf"/>
</dbReference>
<dbReference type="PANTHER" id="PTHR12419">
    <property type="entry name" value="OTU DOMAIN CONTAINING PROTEIN"/>
    <property type="match status" value="1"/>
</dbReference>
<keyword evidence="3" id="KW-0862">Zinc</keyword>
<dbReference type="SMART" id="SM00547">
    <property type="entry name" value="ZnF_RBZ"/>
    <property type="match status" value="2"/>
</dbReference>
<evidence type="ECO:0000256" key="5">
    <source>
        <dbReference type="SAM" id="MobiDB-lite"/>
    </source>
</evidence>
<feature type="domain" description="OTU" evidence="7">
    <location>
        <begin position="294"/>
        <end position="404"/>
    </location>
</feature>
<dbReference type="InterPro" id="IPR003323">
    <property type="entry name" value="OTU_dom"/>
</dbReference>
<dbReference type="GO" id="GO:0004843">
    <property type="term" value="F:cysteine-type deubiquitinase activity"/>
    <property type="evidence" value="ECO:0007669"/>
    <property type="project" value="TreeGrafter"/>
</dbReference>
<proteinExistence type="predicted"/>
<dbReference type="PANTHER" id="PTHR12419:SF111">
    <property type="entry name" value="OVARIAN TUMOR DOMAIN-CONTAINING DEUBIQUITINATING ENZYME 9"/>
    <property type="match status" value="1"/>
</dbReference>
<feature type="compositionally biased region" description="Basic and acidic residues" evidence="5">
    <location>
        <begin position="611"/>
        <end position="621"/>
    </location>
</feature>
<keyword evidence="9" id="KW-1185">Reference proteome</keyword>
<accession>A0A0S4JFP3</accession>
<dbReference type="VEuPathDB" id="TriTrypDB:BSAL_26375"/>
<keyword evidence="2 4" id="KW-0863">Zinc-finger</keyword>
<feature type="compositionally biased region" description="Polar residues" evidence="5">
    <location>
        <begin position="882"/>
        <end position="896"/>
    </location>
</feature>
<dbReference type="GO" id="GO:0008270">
    <property type="term" value="F:zinc ion binding"/>
    <property type="evidence" value="ECO:0007669"/>
    <property type="project" value="UniProtKB-KW"/>
</dbReference>
<organism evidence="8 9">
    <name type="scientific">Bodo saltans</name>
    <name type="common">Flagellated protozoan</name>
    <dbReference type="NCBI Taxonomy" id="75058"/>
    <lineage>
        <taxon>Eukaryota</taxon>
        <taxon>Discoba</taxon>
        <taxon>Euglenozoa</taxon>
        <taxon>Kinetoplastea</taxon>
        <taxon>Metakinetoplastina</taxon>
        <taxon>Eubodonida</taxon>
        <taxon>Bodonidae</taxon>
        <taxon>Bodo</taxon>
    </lineage>
</organism>
<dbReference type="GO" id="GO:0016579">
    <property type="term" value="P:protein deubiquitination"/>
    <property type="evidence" value="ECO:0007669"/>
    <property type="project" value="TreeGrafter"/>
</dbReference>
<dbReference type="EMBL" id="CYKH01001815">
    <property type="protein sequence ID" value="CUG90371.1"/>
    <property type="molecule type" value="Genomic_DNA"/>
</dbReference>
<feature type="region of interest" description="Disordered" evidence="5">
    <location>
        <begin position="879"/>
        <end position="909"/>
    </location>
</feature>
<evidence type="ECO:0000259" key="6">
    <source>
        <dbReference type="PROSITE" id="PS50199"/>
    </source>
</evidence>
<dbReference type="AlphaFoldDB" id="A0A0S4JFP3"/>
<evidence type="ECO:0000256" key="3">
    <source>
        <dbReference type="ARBA" id="ARBA00022833"/>
    </source>
</evidence>
<dbReference type="InterPro" id="IPR050704">
    <property type="entry name" value="Peptidase_C85-like"/>
</dbReference>
<evidence type="ECO:0008006" key="10">
    <source>
        <dbReference type="Google" id="ProtNLM"/>
    </source>
</evidence>
<dbReference type="PROSITE" id="PS01358">
    <property type="entry name" value="ZF_RANBP2_1"/>
    <property type="match status" value="2"/>
</dbReference>